<dbReference type="SUPFAM" id="SSF52016">
    <property type="entry name" value="LeuD/IlvD-like"/>
    <property type="match status" value="1"/>
</dbReference>
<dbReference type="PANTHER" id="PTHR11670">
    <property type="entry name" value="ACONITASE/IRON-RESPONSIVE ELEMENT FAMILY MEMBER"/>
    <property type="match status" value="1"/>
</dbReference>
<reference evidence="1" key="1">
    <citation type="journal article" date="2014" name="Front. Microbiol.">
        <title>High frequency of phylogenetically diverse reductive dehalogenase-homologous genes in deep subseafloor sedimentary metagenomes.</title>
        <authorList>
            <person name="Kawai M."/>
            <person name="Futagami T."/>
            <person name="Toyoda A."/>
            <person name="Takaki Y."/>
            <person name="Nishi S."/>
            <person name="Hori S."/>
            <person name="Arai W."/>
            <person name="Tsubouchi T."/>
            <person name="Morono Y."/>
            <person name="Uchiyama I."/>
            <person name="Ito T."/>
            <person name="Fujiyama A."/>
            <person name="Inagaki F."/>
            <person name="Takami H."/>
        </authorList>
    </citation>
    <scope>NUCLEOTIDE SEQUENCE</scope>
    <source>
        <strain evidence="1">Expedition CK06-06</strain>
    </source>
</reference>
<dbReference type="AlphaFoldDB" id="X1AZ76"/>
<dbReference type="InterPro" id="IPR006249">
    <property type="entry name" value="Aconitase/IRP2"/>
</dbReference>
<accession>X1AZ76</accession>
<dbReference type="EMBL" id="BART01011681">
    <property type="protein sequence ID" value="GAG88050.1"/>
    <property type="molecule type" value="Genomic_DNA"/>
</dbReference>
<protein>
    <recommendedName>
        <fullName evidence="2">Aconitate hydratase</fullName>
    </recommendedName>
</protein>
<evidence type="ECO:0000313" key="1">
    <source>
        <dbReference type="EMBL" id="GAG88050.1"/>
    </source>
</evidence>
<organism evidence="1">
    <name type="scientific">marine sediment metagenome</name>
    <dbReference type="NCBI Taxonomy" id="412755"/>
    <lineage>
        <taxon>unclassified sequences</taxon>
        <taxon>metagenomes</taxon>
        <taxon>ecological metagenomes</taxon>
    </lineage>
</organism>
<evidence type="ECO:0008006" key="2">
    <source>
        <dbReference type="Google" id="ProtNLM"/>
    </source>
</evidence>
<dbReference type="InterPro" id="IPR015928">
    <property type="entry name" value="Aconitase/3IPM_dehydase_swvl"/>
</dbReference>
<name>X1AZ76_9ZZZZ</name>
<proteinExistence type="predicted"/>
<comment type="caution">
    <text evidence="1">The sequence shown here is derived from an EMBL/GenBank/DDBJ whole genome shotgun (WGS) entry which is preliminary data.</text>
</comment>
<sequence length="84" mass="9231">MGVLPLQFKNGENATNLGLTGEESFNIIGIKNIAPSSELDITARRLNGEELNFKVIARLDTPIDVEYYQNGGILHTVLRTMLNG</sequence>
<dbReference type="Gene3D" id="3.20.19.10">
    <property type="entry name" value="Aconitase, domain 4"/>
    <property type="match status" value="1"/>
</dbReference>
<gene>
    <name evidence="1" type="ORF">S01H4_24762</name>
</gene>